<keyword evidence="2" id="KW-1185">Reference proteome</keyword>
<protein>
    <submittedName>
        <fullName evidence="1">Uncharacterized protein</fullName>
    </submittedName>
</protein>
<proteinExistence type="predicted"/>
<dbReference type="EMBL" id="UHJJ01000008">
    <property type="protein sequence ID" value="SUQ14788.1"/>
    <property type="molecule type" value="Genomic_DNA"/>
</dbReference>
<dbReference type="AlphaFoldDB" id="A0A315ZV52"/>
<evidence type="ECO:0000313" key="1">
    <source>
        <dbReference type="EMBL" id="SUQ14788.1"/>
    </source>
</evidence>
<evidence type="ECO:0000313" key="2">
    <source>
        <dbReference type="Proteomes" id="UP000254051"/>
    </source>
</evidence>
<gene>
    <name evidence="1" type="ORF">SAMN05216529_10813</name>
</gene>
<dbReference type="Proteomes" id="UP000254051">
    <property type="component" value="Unassembled WGS sequence"/>
</dbReference>
<sequence>MSVSGTKSSKILKEKKPADSYYLLYCSYPAVRHGTSERLNIQAVVLYLSESAEKGVYHGN</sequence>
<reference evidence="2" key="1">
    <citation type="submission" date="2017-07" db="EMBL/GenBank/DDBJ databases">
        <authorList>
            <person name="Varghese N."/>
            <person name="Submissions S."/>
        </authorList>
    </citation>
    <scope>NUCLEOTIDE SEQUENCE [LARGE SCALE GENOMIC DNA]</scope>
    <source>
        <strain evidence="2">NLAE-zl-C134</strain>
    </source>
</reference>
<organism evidence="1 2">
    <name type="scientific">Faecalicatena contorta</name>
    <dbReference type="NCBI Taxonomy" id="39482"/>
    <lineage>
        <taxon>Bacteria</taxon>
        <taxon>Bacillati</taxon>
        <taxon>Bacillota</taxon>
        <taxon>Clostridia</taxon>
        <taxon>Lachnospirales</taxon>
        <taxon>Lachnospiraceae</taxon>
        <taxon>Faecalicatena</taxon>
    </lineage>
</organism>
<accession>A0A315ZV52</accession>
<name>A0A315ZV52_9FIRM</name>